<dbReference type="InterPro" id="IPR050312">
    <property type="entry name" value="IolE/XylAMocC-like"/>
</dbReference>
<dbReference type="Pfam" id="PF01261">
    <property type="entry name" value="AP_endonuc_2"/>
    <property type="match status" value="1"/>
</dbReference>
<dbReference type="PANTHER" id="PTHR12110:SF41">
    <property type="entry name" value="INOSOSE DEHYDRATASE"/>
    <property type="match status" value="1"/>
</dbReference>
<protein>
    <submittedName>
        <fullName evidence="3">Myo-inosose-2 dehydratase</fullName>
        <ecNumber evidence="3">4.2.1.44</ecNumber>
    </submittedName>
</protein>
<dbReference type="PANTHER" id="PTHR12110">
    <property type="entry name" value="HYDROXYPYRUVATE ISOMERASE"/>
    <property type="match status" value="1"/>
</dbReference>
<name>A0A2S2DW87_9BACT</name>
<feature type="signal peptide" evidence="1">
    <location>
        <begin position="1"/>
        <end position="24"/>
    </location>
</feature>
<accession>A0A2S2DW87</accession>
<evidence type="ECO:0000313" key="3">
    <source>
        <dbReference type="EMBL" id="AWL09589.1"/>
    </source>
</evidence>
<dbReference type="GO" id="GO:0050114">
    <property type="term" value="F:myo-inosose-2 dehydratase activity"/>
    <property type="evidence" value="ECO:0007669"/>
    <property type="project" value="UniProtKB-EC"/>
</dbReference>
<dbReference type="Proteomes" id="UP000245468">
    <property type="component" value="Chromosome"/>
</dbReference>
<dbReference type="OrthoDB" id="9779184at2"/>
<evidence type="ECO:0000256" key="1">
    <source>
        <dbReference type="SAM" id="SignalP"/>
    </source>
</evidence>
<dbReference type="Gene3D" id="3.20.20.150">
    <property type="entry name" value="Divalent-metal-dependent TIM barrel enzymes"/>
    <property type="match status" value="1"/>
</dbReference>
<evidence type="ECO:0000313" key="4">
    <source>
        <dbReference type="Proteomes" id="UP000245468"/>
    </source>
</evidence>
<evidence type="ECO:0000259" key="2">
    <source>
        <dbReference type="Pfam" id="PF01261"/>
    </source>
</evidence>
<keyword evidence="4" id="KW-1185">Reference proteome</keyword>
<keyword evidence="1" id="KW-0732">Signal</keyword>
<feature type="domain" description="Xylose isomerase-like TIM barrel" evidence="2">
    <location>
        <begin position="48"/>
        <end position="272"/>
    </location>
</feature>
<keyword evidence="3" id="KW-0456">Lyase</keyword>
<proteinExistence type="predicted"/>
<sequence length="300" mass="33341">MIKRREFLQQSSLLAIMASFPASVADSSFKMGYSAITWGGKDEQAILDIASLGFKGIQLRANSYTKYKDNPQELKALLDASKLQLVMFSSGNVEIDPAKVPASIEQHVNHAKFVKALGGDSIQLTNSLRKKGETPSQEDLVKLAEVMNEIGRKTKEVGVQATYHNHMNQFGETPEEVDILVKSMNPAYLRLLLDVAHYHQGGGKPADAVLKYKNIIHAFHIKDVESPIKGQESNPTSYKFVELGQGNVDMKGIFNNIRKIKFKGWAIVELDGVPDKAKSPLQCGTISRDFLRDTINYKFV</sequence>
<dbReference type="AlphaFoldDB" id="A0A2S2DW87"/>
<gene>
    <name evidence="3" type="primary">iolE</name>
    <name evidence="3" type="ORF">HME7025_01737</name>
</gene>
<dbReference type="InterPro" id="IPR013022">
    <property type="entry name" value="Xyl_isomerase-like_TIM-brl"/>
</dbReference>
<reference evidence="4" key="1">
    <citation type="submission" date="2018-05" db="EMBL/GenBank/DDBJ databases">
        <title>Pseudarcicella sp. HME7025 Genome sequencing and assembly.</title>
        <authorList>
            <person name="Kim H."/>
            <person name="Kang H."/>
            <person name="Joh K."/>
        </authorList>
    </citation>
    <scope>NUCLEOTIDE SEQUENCE [LARGE SCALE GENOMIC DNA]</scope>
    <source>
        <strain evidence="4">HME7025</strain>
    </source>
</reference>
<dbReference type="InterPro" id="IPR036237">
    <property type="entry name" value="Xyl_isomerase-like_sf"/>
</dbReference>
<dbReference type="RefSeq" id="WP_109323266.1">
    <property type="nucleotide sequence ID" value="NZ_CP029346.1"/>
</dbReference>
<feature type="chain" id="PRO_5015713965" evidence="1">
    <location>
        <begin position="25"/>
        <end position="300"/>
    </location>
</feature>
<dbReference type="EMBL" id="CP029346">
    <property type="protein sequence ID" value="AWL09589.1"/>
    <property type="molecule type" value="Genomic_DNA"/>
</dbReference>
<dbReference type="SUPFAM" id="SSF51658">
    <property type="entry name" value="Xylose isomerase-like"/>
    <property type="match status" value="1"/>
</dbReference>
<dbReference type="KEGG" id="psez:HME7025_01737"/>
<dbReference type="EC" id="4.2.1.44" evidence="3"/>
<organism evidence="3 4">
    <name type="scientific">Aquirufa nivalisilvae</name>
    <dbReference type="NCBI Taxonomy" id="2516557"/>
    <lineage>
        <taxon>Bacteria</taxon>
        <taxon>Pseudomonadati</taxon>
        <taxon>Bacteroidota</taxon>
        <taxon>Cytophagia</taxon>
        <taxon>Cytophagales</taxon>
        <taxon>Flectobacillaceae</taxon>
        <taxon>Aquirufa</taxon>
    </lineage>
</organism>